<dbReference type="EMBL" id="FN645524">
    <property type="protein sequence ID" value="CBI82802.1"/>
    <property type="molecule type" value="Genomic_DNA"/>
</dbReference>
<protein>
    <submittedName>
        <fullName evidence="1">Uncharacterized protein</fullName>
    </submittedName>
</protein>
<organism evidence="1">
    <name type="scientific">Bartonella schoenbuchensis (strain DSM 13525 / NCTC 13165 / R1)</name>
    <dbReference type="NCBI Taxonomy" id="687861"/>
    <lineage>
        <taxon>Bacteria</taxon>
        <taxon>Pseudomonadati</taxon>
        <taxon>Pseudomonadota</taxon>
        <taxon>Alphaproteobacteria</taxon>
        <taxon>Hyphomicrobiales</taxon>
        <taxon>Bartonellaceae</taxon>
        <taxon>Bartonella</taxon>
    </lineage>
</organism>
<proteinExistence type="predicted"/>
<evidence type="ECO:0000313" key="1">
    <source>
        <dbReference type="EMBL" id="CBI82802.1"/>
    </source>
</evidence>
<accession>E6Z114</accession>
<dbReference type="AlphaFoldDB" id="E6Z114"/>
<reference evidence="1" key="1">
    <citation type="journal article" date="2011" name="PLoS Genet.">
        <title>Parallel evolution of a type IV secretion system in radiating lineages of the host-restricted bacterial pathogen Bartonella.</title>
        <authorList>
            <person name="Engel P."/>
            <person name="Salzburger W."/>
            <person name="Liesch M."/>
            <person name="Chang C.C."/>
            <person name="Maruyama S."/>
            <person name="Lanz C."/>
            <person name="Calteau A."/>
            <person name="Lajus A."/>
            <person name="Medigue C."/>
            <person name="Schuster S.C."/>
            <person name="Dehio C."/>
        </authorList>
    </citation>
    <scope>NUCLEOTIDE SEQUENCE</scope>
    <source>
        <strain evidence="1">R1</strain>
    </source>
</reference>
<gene>
    <name evidence="1" type="ORF">BARSC_190073</name>
</gene>
<sequence length="39" mass="4222">MLEASIVPIVVEANVIECIADAIVSGFIVVFPHYLPNHT</sequence>
<name>E6Z114_BARSR</name>